<dbReference type="PaxDb" id="65489-OBART07G19000.1"/>
<evidence type="ECO:0000313" key="4">
    <source>
        <dbReference type="Proteomes" id="UP000026960"/>
    </source>
</evidence>
<proteinExistence type="predicted"/>
<reference evidence="3" key="1">
    <citation type="journal article" date="2009" name="Rice">
        <title>De Novo Next Generation Sequencing of Plant Genomes.</title>
        <authorList>
            <person name="Rounsley S."/>
            <person name="Marri P.R."/>
            <person name="Yu Y."/>
            <person name="He R."/>
            <person name="Sisneros N."/>
            <person name="Goicoechea J.L."/>
            <person name="Lee S.J."/>
            <person name="Angelova A."/>
            <person name="Kudrna D."/>
            <person name="Luo M."/>
            <person name="Affourtit J."/>
            <person name="Desany B."/>
            <person name="Knight J."/>
            <person name="Niazi F."/>
            <person name="Egholm M."/>
            <person name="Wing R.A."/>
        </authorList>
    </citation>
    <scope>NUCLEOTIDE SEQUENCE [LARGE SCALE GENOMIC DNA]</scope>
    <source>
        <strain evidence="3">cv. IRGC 105608</strain>
    </source>
</reference>
<keyword evidence="4" id="KW-1185">Reference proteome</keyword>
<feature type="chain" id="PRO_5002276462" evidence="2">
    <location>
        <begin position="24"/>
        <end position="225"/>
    </location>
</feature>
<dbReference type="Gramene" id="OBART07G19000.1">
    <property type="protein sequence ID" value="OBART07G19000.1"/>
    <property type="gene ID" value="OBART07G19000"/>
</dbReference>
<dbReference type="EnsemblPlants" id="OBART07G19000.1">
    <property type="protein sequence ID" value="OBART07G19000.1"/>
    <property type="gene ID" value="OBART07G19000"/>
</dbReference>
<accession>A0A0D3GSI3</accession>
<keyword evidence="2" id="KW-0732">Signal</keyword>
<dbReference type="HOGENOM" id="CLU_1231526_0_0_1"/>
<name>A0A0D3GSI3_9ORYZ</name>
<evidence type="ECO:0000256" key="1">
    <source>
        <dbReference type="SAM" id="MobiDB-lite"/>
    </source>
</evidence>
<reference evidence="3" key="2">
    <citation type="submission" date="2015-03" db="UniProtKB">
        <authorList>
            <consortium name="EnsemblPlants"/>
        </authorList>
    </citation>
    <scope>IDENTIFICATION</scope>
</reference>
<feature type="signal peptide" evidence="2">
    <location>
        <begin position="1"/>
        <end position="23"/>
    </location>
</feature>
<sequence length="225" mass="24601">MPLASPNDQTLFLDLLFLPLASAQLGRGQTTPRYHTKQFGCDGVRQHAATTHWGGARRLAALRRTRGSSLARARKGGGRASGHRLRGEKRGVVEDEAANYAWGGGHQPAVRKEELVRRPPAGRISSACQARGGALQHGGHTQGNSSIFHIGPARARRGGGWAPGHCPRGGRRWSWRTRQRPHRQTPPRRQQRRSARRGGVTLVLHPAAASVDAGQCYAPERREKL</sequence>
<feature type="region of interest" description="Disordered" evidence="1">
    <location>
        <begin position="129"/>
        <end position="197"/>
    </location>
</feature>
<evidence type="ECO:0000313" key="3">
    <source>
        <dbReference type="EnsemblPlants" id="OBART07G19000.1"/>
    </source>
</evidence>
<protein>
    <submittedName>
        <fullName evidence="3">Uncharacterized protein</fullName>
    </submittedName>
</protein>
<organism evidence="3">
    <name type="scientific">Oryza barthii</name>
    <dbReference type="NCBI Taxonomy" id="65489"/>
    <lineage>
        <taxon>Eukaryota</taxon>
        <taxon>Viridiplantae</taxon>
        <taxon>Streptophyta</taxon>
        <taxon>Embryophyta</taxon>
        <taxon>Tracheophyta</taxon>
        <taxon>Spermatophyta</taxon>
        <taxon>Magnoliopsida</taxon>
        <taxon>Liliopsida</taxon>
        <taxon>Poales</taxon>
        <taxon>Poaceae</taxon>
        <taxon>BOP clade</taxon>
        <taxon>Oryzoideae</taxon>
        <taxon>Oryzeae</taxon>
        <taxon>Oryzinae</taxon>
        <taxon>Oryza</taxon>
    </lineage>
</organism>
<dbReference type="AlphaFoldDB" id="A0A0D3GSI3"/>
<evidence type="ECO:0000256" key="2">
    <source>
        <dbReference type="SAM" id="SignalP"/>
    </source>
</evidence>
<dbReference type="Proteomes" id="UP000026960">
    <property type="component" value="Chromosome 7"/>
</dbReference>
<feature type="compositionally biased region" description="Basic residues" evidence="1">
    <location>
        <begin position="168"/>
        <end position="196"/>
    </location>
</feature>
<feature type="region of interest" description="Disordered" evidence="1">
    <location>
        <begin position="65"/>
        <end position="86"/>
    </location>
</feature>